<gene>
    <name evidence="2" type="ORF">GARC_2220</name>
</gene>
<feature type="signal peptide" evidence="1">
    <location>
        <begin position="1"/>
        <end position="20"/>
    </location>
</feature>
<protein>
    <submittedName>
        <fullName evidence="2">Uncharacterized protein</fullName>
    </submittedName>
</protein>
<dbReference type="eggNOG" id="COG0834">
    <property type="taxonomic scope" value="Bacteria"/>
</dbReference>
<dbReference type="Gene3D" id="3.40.190.10">
    <property type="entry name" value="Periplasmic binding protein-like II"/>
    <property type="match status" value="2"/>
</dbReference>
<sequence>MYAKLCFVLVILLTITTSHAALEVIKHVSSRSDRDQQKTYYVALLQLAIKKAQPKFGPATLESFGTSMVYQRKLISLNKGELDVIWAMTSEQREQELLPIMIPILKGLIGYRIMVIQETKQQELTHILSTTQIKNMVALQGLDWADTEILRANGFKVETSDWYNSLYKGLSKGHYDYFPRSILEPWAEMRKYRFKNLVVENKHLLYYPAAMYFFVQKDNKALAQRLEYGLNQAIDDGSFDQLLYSYPAHQEALSKGKLSSRVVHKLSNPFLPKTTPLTDKRLWYQLYQ</sequence>
<dbReference type="AlphaFoldDB" id="K6YLZ3"/>
<feature type="chain" id="PRO_5003900177" evidence="1">
    <location>
        <begin position="21"/>
        <end position="288"/>
    </location>
</feature>
<keyword evidence="3" id="KW-1185">Reference proteome</keyword>
<evidence type="ECO:0000256" key="1">
    <source>
        <dbReference type="SAM" id="SignalP"/>
    </source>
</evidence>
<name>K6YLZ3_9ALTE</name>
<dbReference type="SUPFAM" id="SSF53850">
    <property type="entry name" value="Periplasmic binding protein-like II"/>
    <property type="match status" value="1"/>
</dbReference>
<dbReference type="EMBL" id="BAEO01000027">
    <property type="protein sequence ID" value="GAC19187.1"/>
    <property type="molecule type" value="Genomic_DNA"/>
</dbReference>
<evidence type="ECO:0000313" key="3">
    <source>
        <dbReference type="Proteomes" id="UP000006327"/>
    </source>
</evidence>
<evidence type="ECO:0000313" key="2">
    <source>
        <dbReference type="EMBL" id="GAC19187.1"/>
    </source>
</evidence>
<dbReference type="STRING" id="493475.GARC_2220"/>
<keyword evidence="1" id="KW-0732">Signal</keyword>
<accession>K6YLZ3</accession>
<reference evidence="2 3" key="1">
    <citation type="journal article" date="2017" name="Antonie Van Leeuwenhoek">
        <title>Rhizobium rhizosphaerae sp. nov., a novel species isolated from rice rhizosphere.</title>
        <authorList>
            <person name="Zhao J.J."/>
            <person name="Zhang J."/>
            <person name="Zhang R.J."/>
            <person name="Zhang C.W."/>
            <person name="Yin H.Q."/>
            <person name="Zhang X.X."/>
        </authorList>
    </citation>
    <scope>NUCLEOTIDE SEQUENCE [LARGE SCALE GENOMIC DNA]</scope>
    <source>
        <strain evidence="2 3">BSs20135</strain>
    </source>
</reference>
<organism evidence="2 3">
    <name type="scientific">Paraglaciecola arctica BSs20135</name>
    <dbReference type="NCBI Taxonomy" id="493475"/>
    <lineage>
        <taxon>Bacteria</taxon>
        <taxon>Pseudomonadati</taxon>
        <taxon>Pseudomonadota</taxon>
        <taxon>Gammaproteobacteria</taxon>
        <taxon>Alteromonadales</taxon>
        <taxon>Alteromonadaceae</taxon>
        <taxon>Paraglaciecola</taxon>
    </lineage>
</organism>
<dbReference type="Proteomes" id="UP000006327">
    <property type="component" value="Unassembled WGS sequence"/>
</dbReference>
<proteinExistence type="predicted"/>
<comment type="caution">
    <text evidence="2">The sequence shown here is derived from an EMBL/GenBank/DDBJ whole genome shotgun (WGS) entry which is preliminary data.</text>
</comment>